<dbReference type="RefSeq" id="WP_230039728.1">
    <property type="nucleotide sequence ID" value="NZ_JAJJMM010000001.1"/>
</dbReference>
<comment type="caution">
    <text evidence="2">The sequence shown here is derived from an EMBL/GenBank/DDBJ whole genome shotgun (WGS) entry which is preliminary data.</text>
</comment>
<feature type="chain" id="PRO_5046152293" evidence="1">
    <location>
        <begin position="18"/>
        <end position="93"/>
    </location>
</feature>
<dbReference type="EMBL" id="JAJJMM010000001">
    <property type="protein sequence ID" value="MCC9066025.1"/>
    <property type="molecule type" value="Genomic_DNA"/>
</dbReference>
<protein>
    <submittedName>
        <fullName evidence="2">DUF6520 family protein</fullName>
    </submittedName>
</protein>
<keyword evidence="3" id="KW-1185">Reference proteome</keyword>
<name>A0ABS8MKJ6_9FLAO</name>
<dbReference type="InterPro" id="IPR045391">
    <property type="entry name" value="DUF6520"/>
</dbReference>
<gene>
    <name evidence="2" type="ORF">LNP81_23775</name>
</gene>
<reference evidence="2" key="1">
    <citation type="submission" date="2021-11" db="EMBL/GenBank/DDBJ databases">
        <title>Description of novel Flavobacterium species.</title>
        <authorList>
            <person name="Saticioglu I.B."/>
            <person name="Ay H."/>
            <person name="Altun S."/>
            <person name="Duman M."/>
        </authorList>
    </citation>
    <scope>NUCLEOTIDE SEQUENCE</scope>
    <source>
        <strain evidence="2">F-30</strain>
    </source>
</reference>
<sequence length="93" mass="9995">MNTIVKMILPAAVFVLASAGAISTKSEKESDAKKALTTEYIQIAGSPSNCDDVQVNCTPVNNGNLCMDENDENQVFRKNAAGQCNIQLYKAEP</sequence>
<keyword evidence="1" id="KW-0732">Signal</keyword>
<dbReference type="Pfam" id="PF20130">
    <property type="entry name" value="DUF6520"/>
    <property type="match status" value="1"/>
</dbReference>
<evidence type="ECO:0000313" key="3">
    <source>
        <dbReference type="Proteomes" id="UP001430679"/>
    </source>
</evidence>
<proteinExistence type="predicted"/>
<dbReference type="Proteomes" id="UP001430679">
    <property type="component" value="Unassembled WGS sequence"/>
</dbReference>
<evidence type="ECO:0000256" key="1">
    <source>
        <dbReference type="SAM" id="SignalP"/>
    </source>
</evidence>
<feature type="signal peptide" evidence="1">
    <location>
        <begin position="1"/>
        <end position="17"/>
    </location>
</feature>
<accession>A0ABS8MKJ6</accession>
<evidence type="ECO:0000313" key="2">
    <source>
        <dbReference type="EMBL" id="MCC9066025.1"/>
    </source>
</evidence>
<organism evidence="2 3">
    <name type="scientific">Flavobacterium piscisymbiosum</name>
    <dbReference type="NCBI Taxonomy" id="2893753"/>
    <lineage>
        <taxon>Bacteria</taxon>
        <taxon>Pseudomonadati</taxon>
        <taxon>Bacteroidota</taxon>
        <taxon>Flavobacteriia</taxon>
        <taxon>Flavobacteriales</taxon>
        <taxon>Flavobacteriaceae</taxon>
        <taxon>Flavobacterium</taxon>
    </lineage>
</organism>